<dbReference type="GO" id="GO:0005739">
    <property type="term" value="C:mitochondrion"/>
    <property type="evidence" value="ECO:0007669"/>
    <property type="project" value="TreeGrafter"/>
</dbReference>
<evidence type="ECO:0000256" key="6">
    <source>
        <dbReference type="SAM" id="MobiDB-lite"/>
    </source>
</evidence>
<dbReference type="Pfam" id="PF01557">
    <property type="entry name" value="FAA_hydrolase"/>
    <property type="match status" value="1"/>
</dbReference>
<evidence type="ECO:0000313" key="8">
    <source>
        <dbReference type="EMBL" id="CAD7407938.1"/>
    </source>
</evidence>
<dbReference type="InterPro" id="IPR011234">
    <property type="entry name" value="Fumarylacetoacetase-like_C"/>
</dbReference>
<dbReference type="InterPro" id="IPR036663">
    <property type="entry name" value="Fumarylacetoacetase_C_sf"/>
</dbReference>
<dbReference type="SUPFAM" id="SSF56529">
    <property type="entry name" value="FAH"/>
    <property type="match status" value="1"/>
</dbReference>
<organism evidence="8">
    <name type="scientific">Timema poppense</name>
    <name type="common">Walking stick</name>
    <dbReference type="NCBI Taxonomy" id="170557"/>
    <lineage>
        <taxon>Eukaryota</taxon>
        <taxon>Metazoa</taxon>
        <taxon>Ecdysozoa</taxon>
        <taxon>Arthropoda</taxon>
        <taxon>Hexapoda</taxon>
        <taxon>Insecta</taxon>
        <taxon>Pterygota</taxon>
        <taxon>Neoptera</taxon>
        <taxon>Polyneoptera</taxon>
        <taxon>Phasmatodea</taxon>
        <taxon>Timematodea</taxon>
        <taxon>Timematoidea</taxon>
        <taxon>Timematidae</taxon>
        <taxon>Timema</taxon>
    </lineage>
</organism>
<dbReference type="PANTHER" id="PTHR11820:SF7">
    <property type="entry name" value="ACYLPYRUVASE FAHD1, MITOCHONDRIAL"/>
    <property type="match status" value="1"/>
</dbReference>
<dbReference type="PANTHER" id="PTHR11820">
    <property type="entry name" value="ACYLPYRUVASE"/>
    <property type="match status" value="1"/>
</dbReference>
<sequence length="479" mass="52131">MKMDASETHPPIINLAEDDEQDGDEYADVEEVVTPLENTKDTSQWNRWSSPRKIRGDHIEGFLVGTGSGDDLCNGVASSKNSGAAVGAAGAVGTVNSTDGEPHMTLDMTTFTWGITKKKVIAAGGCRKGRDELPPWLPGSSVRFLRGDRDKQPSRRALLAEKKLPKPSEPFFFLKPTSSYIVEGQDVKVPAGAVVNEEVELGVIIGKSCKNVTVNEAMNYVGGYCLALDMTEANLVADSQKKGLPWTFGKGFDTACPVSRFVSVEELKDPSDVNIWLKVNGRKIQDANTSDLAFTIPELIASITRYITLEPGDLILTEKIDYVYKDSGRKVGTFLHLLAAIISPLAMPHAKVVMSSVVRGFPSRGLTGPHTDILLSAGTILPKHTGISLPDPSQGRNVDKRRKQVKQSSPCVNETQEMEGPQPLFLVMSRLEYGDPLPKVLSDTCTPEESTLRPFPKSYSWNTPRSFALVISVAEVCLL</sequence>
<reference evidence="8" key="1">
    <citation type="submission" date="2020-11" db="EMBL/GenBank/DDBJ databases">
        <authorList>
            <person name="Tran Van P."/>
        </authorList>
    </citation>
    <scope>NUCLEOTIDE SEQUENCE</scope>
</reference>
<protein>
    <recommendedName>
        <fullName evidence="5">oxaloacetate tautomerase</fullName>
        <ecNumber evidence="5">5.3.2.2</ecNumber>
    </recommendedName>
    <alternativeName>
        <fullName evidence="3">Fumarylacetoacetate hydrolase domain-containing protein 1</fullName>
    </alternativeName>
</protein>
<dbReference type="AlphaFoldDB" id="A0A7R9D6B8"/>
<gene>
    <name evidence="8" type="ORF">TPSB3V08_LOCUS6125</name>
</gene>
<evidence type="ECO:0000256" key="2">
    <source>
        <dbReference type="ARBA" id="ARBA00022723"/>
    </source>
</evidence>
<dbReference type="Gene3D" id="3.90.850.10">
    <property type="entry name" value="Fumarylacetoacetase-like, C-terminal domain"/>
    <property type="match status" value="1"/>
</dbReference>
<evidence type="ECO:0000259" key="7">
    <source>
        <dbReference type="Pfam" id="PF01557"/>
    </source>
</evidence>
<feature type="domain" description="Fumarylacetoacetase-like C-terminal" evidence="7">
    <location>
        <begin position="160"/>
        <end position="317"/>
    </location>
</feature>
<proteinExistence type="inferred from homology"/>
<evidence type="ECO:0000256" key="4">
    <source>
        <dbReference type="ARBA" id="ARBA00044911"/>
    </source>
</evidence>
<dbReference type="EMBL" id="OD003469">
    <property type="protein sequence ID" value="CAD7407938.1"/>
    <property type="molecule type" value="Genomic_DNA"/>
</dbReference>
<comment type="catalytic activity">
    <reaction evidence="4">
        <text>oxaloacetate = enol-oxaloacetate</text>
        <dbReference type="Rhea" id="RHEA:16021"/>
        <dbReference type="ChEBI" id="CHEBI:16452"/>
        <dbReference type="ChEBI" id="CHEBI:17479"/>
        <dbReference type="EC" id="5.3.2.2"/>
    </reaction>
    <physiologicalReaction direction="right-to-left" evidence="4">
        <dbReference type="Rhea" id="RHEA:16023"/>
    </physiologicalReaction>
</comment>
<evidence type="ECO:0000256" key="3">
    <source>
        <dbReference type="ARBA" id="ARBA00042340"/>
    </source>
</evidence>
<comment type="similarity">
    <text evidence="1">Belongs to the FAH family.</text>
</comment>
<keyword evidence="2" id="KW-0479">Metal-binding</keyword>
<feature type="compositionally biased region" description="Polar residues" evidence="6">
    <location>
        <begin position="406"/>
        <end position="415"/>
    </location>
</feature>
<evidence type="ECO:0000256" key="5">
    <source>
        <dbReference type="ARBA" id="ARBA00044973"/>
    </source>
</evidence>
<accession>A0A7R9D6B8</accession>
<evidence type="ECO:0000256" key="1">
    <source>
        <dbReference type="ARBA" id="ARBA00010211"/>
    </source>
</evidence>
<feature type="region of interest" description="Disordered" evidence="6">
    <location>
        <begin position="385"/>
        <end position="416"/>
    </location>
</feature>
<dbReference type="GO" id="GO:0046872">
    <property type="term" value="F:metal ion binding"/>
    <property type="evidence" value="ECO:0007669"/>
    <property type="project" value="UniProtKB-KW"/>
</dbReference>
<dbReference type="EC" id="5.3.2.2" evidence="5"/>
<dbReference type="GO" id="GO:0050163">
    <property type="term" value="F:oxaloacetate tautomerase activity"/>
    <property type="evidence" value="ECO:0007669"/>
    <property type="project" value="UniProtKB-EC"/>
</dbReference>
<dbReference type="GO" id="GO:0018773">
    <property type="term" value="F:acetylpyruvate hydrolase activity"/>
    <property type="evidence" value="ECO:0007669"/>
    <property type="project" value="TreeGrafter"/>
</dbReference>
<name>A0A7R9D6B8_TIMPO</name>
<feature type="region of interest" description="Disordered" evidence="6">
    <location>
        <begin position="1"/>
        <end position="24"/>
    </location>
</feature>